<dbReference type="RefSeq" id="WP_129048746.1">
    <property type="nucleotide sequence ID" value="NZ_SDHX01000002.1"/>
</dbReference>
<accession>A0A4Q1C433</accession>
<evidence type="ECO:0000256" key="1">
    <source>
        <dbReference type="ARBA" id="ARBA00022801"/>
    </source>
</evidence>
<reference evidence="2 3" key="1">
    <citation type="submission" date="2019-01" db="EMBL/GenBank/DDBJ databases">
        <title>Lacunisphaera sp. strain TWA-58.</title>
        <authorList>
            <person name="Chen W.-M."/>
        </authorList>
    </citation>
    <scope>NUCLEOTIDE SEQUENCE [LARGE SCALE GENOMIC DNA]</scope>
    <source>
        <strain evidence="2 3">TWA-58</strain>
    </source>
</reference>
<organism evidence="2 3">
    <name type="scientific">Oleiharenicola lentus</name>
    <dbReference type="NCBI Taxonomy" id="2508720"/>
    <lineage>
        <taxon>Bacteria</taxon>
        <taxon>Pseudomonadati</taxon>
        <taxon>Verrucomicrobiota</taxon>
        <taxon>Opitutia</taxon>
        <taxon>Opitutales</taxon>
        <taxon>Opitutaceae</taxon>
        <taxon>Oleiharenicola</taxon>
    </lineage>
</organism>
<dbReference type="PANTHER" id="PTHR43316">
    <property type="entry name" value="HYDROLASE, HALOACID DELAHOGENASE-RELATED"/>
    <property type="match status" value="1"/>
</dbReference>
<dbReference type="Pfam" id="PF00702">
    <property type="entry name" value="Hydrolase"/>
    <property type="match status" value="1"/>
</dbReference>
<dbReference type="InterPro" id="IPR051540">
    <property type="entry name" value="S-2-haloacid_dehalogenase"/>
</dbReference>
<dbReference type="InterPro" id="IPR023198">
    <property type="entry name" value="PGP-like_dom2"/>
</dbReference>
<comment type="caution">
    <text evidence="2">The sequence shown here is derived from an EMBL/GenBank/DDBJ whole genome shotgun (WGS) entry which is preliminary data.</text>
</comment>
<sequence>MIRIIGFDADDTLWRNEDIFEHAHARYRALLARYHPAAEVDRVLFATEMRNLGLYGYGVKGFTLSCVETAVELSQGRITGREIAEIIATGREMLSHPVELLAGVAEVVPQLARDYRLLLITKGDLQHQERKIAASGLAGHFHAVEIVSEKDGPAYDRIRQRHALSWAEFAMVGNSLKSDILPVLRLGGAGVHVPYHLTWQHEHVEEVPLDQPRFRRVERLADLPAVVAGL</sequence>
<dbReference type="OrthoDB" id="6101375at2"/>
<dbReference type="InterPro" id="IPR036412">
    <property type="entry name" value="HAD-like_sf"/>
</dbReference>
<keyword evidence="3" id="KW-1185">Reference proteome</keyword>
<dbReference type="GO" id="GO:0016787">
    <property type="term" value="F:hydrolase activity"/>
    <property type="evidence" value="ECO:0007669"/>
    <property type="project" value="UniProtKB-KW"/>
</dbReference>
<dbReference type="AlphaFoldDB" id="A0A4Q1C433"/>
<dbReference type="PANTHER" id="PTHR43316:SF8">
    <property type="entry name" value="HAD FAMILY HYDROLASE"/>
    <property type="match status" value="1"/>
</dbReference>
<dbReference type="Gene3D" id="3.40.50.1000">
    <property type="entry name" value="HAD superfamily/HAD-like"/>
    <property type="match status" value="1"/>
</dbReference>
<dbReference type="EMBL" id="SDHX01000002">
    <property type="protein sequence ID" value="RXK53158.1"/>
    <property type="molecule type" value="Genomic_DNA"/>
</dbReference>
<dbReference type="Proteomes" id="UP000290218">
    <property type="component" value="Unassembled WGS sequence"/>
</dbReference>
<evidence type="ECO:0000313" key="3">
    <source>
        <dbReference type="Proteomes" id="UP000290218"/>
    </source>
</evidence>
<dbReference type="InterPro" id="IPR023214">
    <property type="entry name" value="HAD_sf"/>
</dbReference>
<keyword evidence="1 2" id="KW-0378">Hydrolase</keyword>
<protein>
    <submittedName>
        <fullName evidence="2">HAD family hydrolase</fullName>
    </submittedName>
</protein>
<gene>
    <name evidence="2" type="ORF">ESB00_15740</name>
</gene>
<dbReference type="Gene3D" id="1.10.150.240">
    <property type="entry name" value="Putative phosphatase, domain 2"/>
    <property type="match status" value="1"/>
</dbReference>
<proteinExistence type="predicted"/>
<name>A0A4Q1C433_9BACT</name>
<evidence type="ECO:0000313" key="2">
    <source>
        <dbReference type="EMBL" id="RXK53158.1"/>
    </source>
</evidence>
<dbReference type="SUPFAM" id="SSF56784">
    <property type="entry name" value="HAD-like"/>
    <property type="match status" value="1"/>
</dbReference>